<dbReference type="Gene3D" id="3.90.550.10">
    <property type="entry name" value="Spore Coat Polysaccharide Biosynthesis Protein SpsA, Chain A"/>
    <property type="match status" value="1"/>
</dbReference>
<organism evidence="2 3">
    <name type="scientific">Flavobacterium frigoris (strain PS1)</name>
    <dbReference type="NCBI Taxonomy" id="1086011"/>
    <lineage>
        <taxon>Bacteria</taxon>
        <taxon>Pseudomonadati</taxon>
        <taxon>Bacteroidota</taxon>
        <taxon>Flavobacteriia</taxon>
        <taxon>Flavobacteriales</taxon>
        <taxon>Flavobacteriaceae</taxon>
        <taxon>Flavobacterium</taxon>
    </lineage>
</organism>
<evidence type="ECO:0000313" key="3">
    <source>
        <dbReference type="Proteomes" id="UP000005566"/>
    </source>
</evidence>
<reference evidence="2 3" key="1">
    <citation type="journal article" date="2014" name="Acta Crystallogr. D">
        <title>Structure-based characterization and antifreeze properties of a hyperactive ice-binding protein from the Antarctic bacterium Flavobacterium frigoris PS1.</title>
        <authorList>
            <person name="Do H."/>
            <person name="Kim S.J."/>
            <person name="Kim H.J."/>
            <person name="Lee J.H."/>
        </authorList>
    </citation>
    <scope>NUCLEOTIDE SEQUENCE [LARGE SCALE GENOMIC DNA]</scope>
    <source>
        <strain evidence="2 3">PS1</strain>
    </source>
</reference>
<dbReference type="PATRIC" id="fig|1086011.3.peg.280"/>
<name>H7FM88_FLAFP</name>
<dbReference type="STRING" id="1086011.HJ01_00286"/>
<dbReference type="OrthoDB" id="1374586at2"/>
<dbReference type="RefSeq" id="WP_007136463.1">
    <property type="nucleotide sequence ID" value="NZ_AHKF01000006.1"/>
</dbReference>
<evidence type="ECO:0000259" key="1">
    <source>
        <dbReference type="Pfam" id="PF00535"/>
    </source>
</evidence>
<keyword evidence="3" id="KW-1185">Reference proteome</keyword>
<dbReference type="eggNOG" id="COG0463">
    <property type="taxonomic scope" value="Bacteria"/>
</dbReference>
<dbReference type="CDD" id="cd00761">
    <property type="entry name" value="Glyco_tranf_GTA_type"/>
    <property type="match status" value="1"/>
</dbReference>
<dbReference type="EMBL" id="AHKF01000006">
    <property type="protein sequence ID" value="EIA10426.1"/>
    <property type="molecule type" value="Genomic_DNA"/>
</dbReference>
<evidence type="ECO:0000313" key="2">
    <source>
        <dbReference type="EMBL" id="EIA10426.1"/>
    </source>
</evidence>
<dbReference type="Pfam" id="PF00535">
    <property type="entry name" value="Glycos_transf_2"/>
    <property type="match status" value="1"/>
</dbReference>
<dbReference type="AlphaFoldDB" id="H7FM88"/>
<proteinExistence type="predicted"/>
<dbReference type="SUPFAM" id="SSF53448">
    <property type="entry name" value="Nucleotide-diphospho-sugar transferases"/>
    <property type="match status" value="1"/>
</dbReference>
<accession>H7FM88</accession>
<dbReference type="PANTHER" id="PTHR22916">
    <property type="entry name" value="GLYCOSYLTRANSFERASE"/>
    <property type="match status" value="1"/>
</dbReference>
<comment type="caution">
    <text evidence="2">The sequence shown here is derived from an EMBL/GenBank/DDBJ whole genome shotgun (WGS) entry which is preliminary data.</text>
</comment>
<gene>
    <name evidence="2" type="ORF">HJ01_00286</name>
</gene>
<dbReference type="InterPro" id="IPR029044">
    <property type="entry name" value="Nucleotide-diphossugar_trans"/>
</dbReference>
<keyword evidence="2" id="KW-0808">Transferase</keyword>
<dbReference type="EC" id="2.4.1.-" evidence="2"/>
<dbReference type="InterPro" id="IPR001173">
    <property type="entry name" value="Glyco_trans_2-like"/>
</dbReference>
<dbReference type="Proteomes" id="UP000005566">
    <property type="component" value="Unassembled WGS sequence"/>
</dbReference>
<dbReference type="PANTHER" id="PTHR22916:SF3">
    <property type="entry name" value="UDP-GLCNAC:BETAGAL BETA-1,3-N-ACETYLGLUCOSAMINYLTRANSFERASE-LIKE PROTEIN 1"/>
    <property type="match status" value="1"/>
</dbReference>
<feature type="domain" description="Glycosyltransferase 2-like" evidence="1">
    <location>
        <begin position="4"/>
        <end position="133"/>
    </location>
</feature>
<protein>
    <submittedName>
        <fullName evidence="2">Glycosyl transferase, family 2</fullName>
        <ecNumber evidence="2">2.4.1.-</ecNumber>
    </submittedName>
</protein>
<sequence length="300" mass="35610">MLAIIIPYFKLTFFEETLQSLANQTDKRFKVYIGDDASPENPLELLERCKGKLDFVYHRFGENLGGTSLTQQWERCIEITADEEWLMILGDDDVLGENVVEEFFKQYNTFENKTNIVRFATVSHDYKKSQTSKVFTHPNWEMAADSYFRRLIELTRSSLSEYVFKRSIYAEYKFYNYPLGWHSDDWAWLEFSNGKPIFTINKSIVSIGFSEISLSGMDNNNELKNEASLKFYSNIFKKKLSLFSKEQSLELLMRYEILIKKNRSLTVEEWKLLMHKYSLNFKLVPFMKLIRRVLFFIVKK</sequence>
<dbReference type="GO" id="GO:0016758">
    <property type="term" value="F:hexosyltransferase activity"/>
    <property type="evidence" value="ECO:0007669"/>
    <property type="project" value="UniProtKB-ARBA"/>
</dbReference>
<keyword evidence="2" id="KW-0328">Glycosyltransferase</keyword>